<dbReference type="RefSeq" id="WP_232190193.1">
    <property type="nucleotide sequence ID" value="NZ_JAIOAP010000029.1"/>
</dbReference>
<accession>A0ABV1L1W1</accession>
<dbReference type="PANTHER" id="PTHR43610:SF1">
    <property type="entry name" value="N-ACETYLTRANSFERASE DOMAIN-CONTAINING PROTEIN"/>
    <property type="match status" value="1"/>
</dbReference>
<feature type="domain" description="N-acetyltransferase" evidence="1">
    <location>
        <begin position="14"/>
        <end position="151"/>
    </location>
</feature>
<dbReference type="EMBL" id="JASKHM010000020">
    <property type="protein sequence ID" value="MEQ4486335.1"/>
    <property type="molecule type" value="Genomic_DNA"/>
</dbReference>
<reference evidence="2 3" key="1">
    <citation type="journal article" date="2023" name="Genome Announc.">
        <title>Pan-Genome Analyses of the Genus Cohnella and Proposal of the Novel Species Cohnella silvisoli sp. nov., Isolated from Forest Soil.</title>
        <authorList>
            <person name="Wang C."/>
            <person name="Mao L."/>
            <person name="Bao G."/>
            <person name="Zhu H."/>
        </authorList>
    </citation>
    <scope>NUCLEOTIDE SEQUENCE [LARGE SCALE GENOMIC DNA]</scope>
    <source>
        <strain evidence="2 3">NL03-T5-1</strain>
    </source>
</reference>
<sequence>MNISFTELTGSSVKLVPLRPEHAEGLYEASKHPEIWTYLPQKITSLISAERWIIDALQQQETGKELPLVVVDQTTGRIVGSTRLLNISIPNRQLEIGWTWYNPSVWRTKVNTECKYLLLQYCFENLHTVRVQFTADARNDRSNKAIKRIGAIQEGVLRKNRILEDGYIRDACVYSIIEDEWSSVKSKLQQFLLKDYADFNDAPHPIVYNIT</sequence>
<evidence type="ECO:0000313" key="3">
    <source>
        <dbReference type="Proteomes" id="UP001493487"/>
    </source>
</evidence>
<dbReference type="Proteomes" id="UP001493487">
    <property type="component" value="Unassembled WGS sequence"/>
</dbReference>
<organism evidence="2 3">
    <name type="scientific">Cohnella silvisoli</name>
    <dbReference type="NCBI Taxonomy" id="2873699"/>
    <lineage>
        <taxon>Bacteria</taxon>
        <taxon>Bacillati</taxon>
        <taxon>Bacillota</taxon>
        <taxon>Bacilli</taxon>
        <taxon>Bacillales</taxon>
        <taxon>Paenibacillaceae</taxon>
        <taxon>Cohnella</taxon>
    </lineage>
</organism>
<dbReference type="InterPro" id="IPR000182">
    <property type="entry name" value="GNAT_dom"/>
</dbReference>
<evidence type="ECO:0000259" key="1">
    <source>
        <dbReference type="Pfam" id="PF13302"/>
    </source>
</evidence>
<keyword evidence="3" id="KW-1185">Reference proteome</keyword>
<evidence type="ECO:0000313" key="2">
    <source>
        <dbReference type="EMBL" id="MEQ4486335.1"/>
    </source>
</evidence>
<comment type="caution">
    <text evidence="2">The sequence shown here is derived from an EMBL/GenBank/DDBJ whole genome shotgun (WGS) entry which is preliminary data.</text>
</comment>
<name>A0ABV1L1W1_9BACL</name>
<dbReference type="PANTHER" id="PTHR43610">
    <property type="entry name" value="BLL6696 PROTEIN"/>
    <property type="match status" value="1"/>
</dbReference>
<protein>
    <submittedName>
        <fullName evidence="2">GNAT family N-acetyltransferase</fullName>
    </submittedName>
</protein>
<gene>
    <name evidence="2" type="ORF">QJS35_28525</name>
</gene>
<dbReference type="Gene3D" id="3.40.630.30">
    <property type="match status" value="1"/>
</dbReference>
<dbReference type="Pfam" id="PF13302">
    <property type="entry name" value="Acetyltransf_3"/>
    <property type="match status" value="1"/>
</dbReference>
<dbReference type="SUPFAM" id="SSF55729">
    <property type="entry name" value="Acyl-CoA N-acyltransferases (Nat)"/>
    <property type="match status" value="1"/>
</dbReference>
<proteinExistence type="predicted"/>
<dbReference type="InterPro" id="IPR016181">
    <property type="entry name" value="Acyl_CoA_acyltransferase"/>
</dbReference>